<sequence length="78" mass="8309">MEDARSSRSFQMLASTFEALLESTEADINSVRTEQLTASNIGSIPVSVQELVYGGKTAGVGTSAKPLDRENELLSSSE</sequence>
<evidence type="ECO:0000256" key="1">
    <source>
        <dbReference type="SAM" id="MobiDB-lite"/>
    </source>
</evidence>
<proteinExistence type="predicted"/>
<reference evidence="2" key="1">
    <citation type="submission" date="2021-03" db="EMBL/GenBank/DDBJ databases">
        <title>Draft genome sequence of rust myrtle Austropuccinia psidii MF-1, a brazilian biotype.</title>
        <authorList>
            <person name="Quecine M.C."/>
            <person name="Pachon D.M.R."/>
            <person name="Bonatelli M.L."/>
            <person name="Correr F.H."/>
            <person name="Franceschini L.M."/>
            <person name="Leite T.F."/>
            <person name="Margarido G.R.A."/>
            <person name="Almeida C.A."/>
            <person name="Ferrarezi J.A."/>
            <person name="Labate C.A."/>
        </authorList>
    </citation>
    <scope>NUCLEOTIDE SEQUENCE</scope>
    <source>
        <strain evidence="2">MF-1</strain>
    </source>
</reference>
<name>A0A9Q3KXI3_9BASI</name>
<feature type="region of interest" description="Disordered" evidence="1">
    <location>
        <begin position="58"/>
        <end position="78"/>
    </location>
</feature>
<gene>
    <name evidence="2" type="ORF">O181_127222</name>
</gene>
<dbReference type="Proteomes" id="UP000765509">
    <property type="component" value="Unassembled WGS sequence"/>
</dbReference>
<evidence type="ECO:0000313" key="2">
    <source>
        <dbReference type="EMBL" id="MBW0587507.1"/>
    </source>
</evidence>
<evidence type="ECO:0000313" key="3">
    <source>
        <dbReference type="Proteomes" id="UP000765509"/>
    </source>
</evidence>
<protein>
    <submittedName>
        <fullName evidence="2">Uncharacterized protein</fullName>
    </submittedName>
</protein>
<dbReference type="EMBL" id="AVOT02127330">
    <property type="protein sequence ID" value="MBW0587507.1"/>
    <property type="molecule type" value="Genomic_DNA"/>
</dbReference>
<organism evidence="2 3">
    <name type="scientific">Austropuccinia psidii MF-1</name>
    <dbReference type="NCBI Taxonomy" id="1389203"/>
    <lineage>
        <taxon>Eukaryota</taxon>
        <taxon>Fungi</taxon>
        <taxon>Dikarya</taxon>
        <taxon>Basidiomycota</taxon>
        <taxon>Pucciniomycotina</taxon>
        <taxon>Pucciniomycetes</taxon>
        <taxon>Pucciniales</taxon>
        <taxon>Sphaerophragmiaceae</taxon>
        <taxon>Austropuccinia</taxon>
    </lineage>
</organism>
<keyword evidence="3" id="KW-1185">Reference proteome</keyword>
<dbReference type="AlphaFoldDB" id="A0A9Q3KXI3"/>
<accession>A0A9Q3KXI3</accession>
<comment type="caution">
    <text evidence="2">The sequence shown here is derived from an EMBL/GenBank/DDBJ whole genome shotgun (WGS) entry which is preliminary data.</text>
</comment>